<dbReference type="InterPro" id="IPR022727">
    <property type="entry name" value="Cuticle_C1"/>
</dbReference>
<dbReference type="PANTHER" id="PTHR39068:SF4">
    <property type="entry name" value="AGAP000382-PA"/>
    <property type="match status" value="1"/>
</dbReference>
<dbReference type="EMBL" id="OB797131">
    <property type="protein sequence ID" value="CAD7434118.1"/>
    <property type="molecule type" value="Genomic_DNA"/>
</dbReference>
<keyword evidence="1" id="KW-0193">Cuticle</keyword>
<dbReference type="GO" id="GO:0042302">
    <property type="term" value="F:structural constituent of cuticle"/>
    <property type="evidence" value="ECO:0007669"/>
    <property type="project" value="UniProtKB-KW"/>
</dbReference>
<evidence type="ECO:0000313" key="3">
    <source>
        <dbReference type="EMBL" id="CAD7434118.1"/>
    </source>
</evidence>
<protein>
    <submittedName>
        <fullName evidence="3">Uncharacterized protein</fullName>
    </submittedName>
</protein>
<keyword evidence="2" id="KW-0677">Repeat</keyword>
<evidence type="ECO:0000256" key="2">
    <source>
        <dbReference type="ARBA" id="ARBA00022737"/>
    </source>
</evidence>
<accession>A0A7R9EHH8</accession>
<evidence type="ECO:0000256" key="1">
    <source>
        <dbReference type="ARBA" id="ARBA00022460"/>
    </source>
</evidence>
<gene>
    <name evidence="3" type="ORF">TMSB3V08_LOCUS10775</name>
</gene>
<organism evidence="3">
    <name type="scientific">Timema monikensis</name>
    <dbReference type="NCBI Taxonomy" id="170555"/>
    <lineage>
        <taxon>Eukaryota</taxon>
        <taxon>Metazoa</taxon>
        <taxon>Ecdysozoa</taxon>
        <taxon>Arthropoda</taxon>
        <taxon>Hexapoda</taxon>
        <taxon>Insecta</taxon>
        <taxon>Pterygota</taxon>
        <taxon>Neoptera</taxon>
        <taxon>Polyneoptera</taxon>
        <taxon>Phasmatodea</taxon>
        <taxon>Timematodea</taxon>
        <taxon>Timematoidea</taxon>
        <taxon>Timematidae</taxon>
        <taxon>Timema</taxon>
    </lineage>
</organism>
<sequence length="471" mass="46121">MLSPATFAVSMQCLVPRNISQLPCHPSDKRKCGVAGIVHEQRKGSDPVPEMLVLVLAALVAVASAGGPAAYSTYTAPASYGSVGATHESTIKGYGGNSVISQYSKAVDSAYSSVRKYDTRISNDAQALAYAPAYAPASYAAPAIASYGGYAAPALAARAYAAPAISAYGGYAAPALAARAYAAPAISAYGGYAAPALAARAYGAPAVASYGGYAAPALAARAYGAPAVASYGGYAAPALAAHAYAAPGLSAYGAPAGIVSHVAGGPAAYSTYTAPASYGSVGATHESTIKGYGGNSVISQYSKAVDSAYSSVRKYDTRISNDAQALAYAPAYAPASYAAPAIASYGGYAAPALAARAYAAPAISAYGGYAAPALAARAYAAPAISAYGGYAAPALAARAYGAPAVASYGGYAAPALAARAYGAPAVASYGGYAAPALAAHAYAAPGLSAYGAPAGIVSHVSFAGLGANYGW</sequence>
<name>A0A7R9EHH8_9NEOP</name>
<proteinExistence type="predicted"/>
<dbReference type="Pfam" id="PF11018">
    <property type="entry name" value="Cuticle_3"/>
    <property type="match status" value="2"/>
</dbReference>
<reference evidence="3" key="1">
    <citation type="submission" date="2020-11" db="EMBL/GenBank/DDBJ databases">
        <authorList>
            <person name="Tran Van P."/>
        </authorList>
    </citation>
    <scope>NUCLEOTIDE SEQUENCE</scope>
</reference>
<dbReference type="PANTHER" id="PTHR39068">
    <property type="entry name" value="LARVAL/PUPAL CUTICLE PROTEIN H1C-LIKE PROTEIN-RELATED"/>
    <property type="match status" value="1"/>
</dbReference>
<dbReference type="AlphaFoldDB" id="A0A7R9EHH8"/>